<keyword evidence="2" id="KW-1185">Reference proteome</keyword>
<evidence type="ECO:0000313" key="2">
    <source>
        <dbReference type="Proteomes" id="UP000784128"/>
    </source>
</evidence>
<name>A0ABS5U6Z4_9BACT</name>
<dbReference type="InterPro" id="IPR014717">
    <property type="entry name" value="Transl_elong_EF1B/ribsomal_bS6"/>
</dbReference>
<organism evidence="1 2">
    <name type="scientific">Pelotalea chapellei</name>
    <dbReference type="NCBI Taxonomy" id="44671"/>
    <lineage>
        <taxon>Bacteria</taxon>
        <taxon>Pseudomonadati</taxon>
        <taxon>Thermodesulfobacteriota</taxon>
        <taxon>Desulfuromonadia</taxon>
        <taxon>Geobacterales</taxon>
        <taxon>Geobacteraceae</taxon>
        <taxon>Pelotalea</taxon>
    </lineage>
</organism>
<dbReference type="EMBL" id="JAHDYS010000005">
    <property type="protein sequence ID" value="MBT1071436.1"/>
    <property type="molecule type" value="Genomic_DNA"/>
</dbReference>
<dbReference type="InterPro" id="IPR007445">
    <property type="entry name" value="PilO"/>
</dbReference>
<dbReference type="Gene3D" id="3.30.70.60">
    <property type="match status" value="1"/>
</dbReference>
<proteinExistence type="predicted"/>
<protein>
    <submittedName>
        <fullName evidence="1">Type 4a pilus biogenesis protein PilO</fullName>
    </submittedName>
</protein>
<comment type="caution">
    <text evidence="1">The sequence shown here is derived from an EMBL/GenBank/DDBJ whole genome shotgun (WGS) entry which is preliminary data.</text>
</comment>
<dbReference type="Pfam" id="PF04350">
    <property type="entry name" value="PilO"/>
    <property type="match status" value="1"/>
</dbReference>
<evidence type="ECO:0000313" key="1">
    <source>
        <dbReference type="EMBL" id="MBT1071436.1"/>
    </source>
</evidence>
<dbReference type="Proteomes" id="UP000784128">
    <property type="component" value="Unassembled WGS sequence"/>
</dbReference>
<reference evidence="1 2" key="1">
    <citation type="submission" date="2021-05" db="EMBL/GenBank/DDBJ databases">
        <title>The draft genome of Geobacter chapellei DSM 13688.</title>
        <authorList>
            <person name="Xu Z."/>
            <person name="Masuda Y."/>
            <person name="Itoh H."/>
            <person name="Senoo K."/>
        </authorList>
    </citation>
    <scope>NUCLEOTIDE SEQUENCE [LARGE SCALE GENOMIC DNA]</scope>
    <source>
        <strain evidence="1 2">DSM 13688</strain>
    </source>
</reference>
<accession>A0ABS5U6Z4</accession>
<sequence length="181" mass="20426">MIQTLLEIFRLKKRLLLITTLLLLITLILSTYVWNYQTSAIADAQITWSELRQKMALVGKQDVSLSYRQGKDALDSLEARIPLKREFPRVLGDILEAAAASGVITGNISYKPQVIKNEKLLAYSVSMNVGGGYASIKSFLADVLKSREFIVVDGFTLNNTDLYEEYVSMDLRLTVYLRENP</sequence>
<gene>
    <name evidence="1" type="primary">pilO</name>
    <name evidence="1" type="ORF">KJB30_06560</name>
</gene>
<dbReference type="RefSeq" id="WP_214297191.1">
    <property type="nucleotide sequence ID" value="NZ_JAHDYS010000005.1"/>
</dbReference>